<name>A0A9D4UPE6_ADICA</name>
<dbReference type="InterPro" id="IPR001494">
    <property type="entry name" value="Importin-beta_N"/>
</dbReference>
<dbReference type="InterPro" id="IPR011989">
    <property type="entry name" value="ARM-like"/>
</dbReference>
<evidence type="ECO:0000313" key="3">
    <source>
        <dbReference type="Proteomes" id="UP000886520"/>
    </source>
</evidence>
<reference evidence="2" key="1">
    <citation type="submission" date="2021-01" db="EMBL/GenBank/DDBJ databases">
        <title>Adiantum capillus-veneris genome.</title>
        <authorList>
            <person name="Fang Y."/>
            <person name="Liao Q."/>
        </authorList>
    </citation>
    <scope>NUCLEOTIDE SEQUENCE</scope>
    <source>
        <strain evidence="2">H3</strain>
        <tissue evidence="2">Leaf</tissue>
    </source>
</reference>
<keyword evidence="3" id="KW-1185">Reference proteome</keyword>
<evidence type="ECO:0000259" key="1">
    <source>
        <dbReference type="PROSITE" id="PS50166"/>
    </source>
</evidence>
<proteinExistence type="predicted"/>
<dbReference type="GO" id="GO:0031267">
    <property type="term" value="F:small GTPase binding"/>
    <property type="evidence" value="ECO:0007669"/>
    <property type="project" value="InterPro"/>
</dbReference>
<dbReference type="Proteomes" id="UP000886520">
    <property type="component" value="Chromosome 13"/>
</dbReference>
<accession>A0A9D4UPE6</accession>
<dbReference type="EMBL" id="JABFUD020000013">
    <property type="protein sequence ID" value="KAI5071653.1"/>
    <property type="molecule type" value="Genomic_DNA"/>
</dbReference>
<dbReference type="OrthoDB" id="7862313at2759"/>
<comment type="caution">
    <text evidence="2">The sequence shown here is derived from an EMBL/GenBank/DDBJ whole genome shotgun (WGS) entry which is preliminary data.</text>
</comment>
<organism evidence="2 3">
    <name type="scientific">Adiantum capillus-veneris</name>
    <name type="common">Maidenhair fern</name>
    <dbReference type="NCBI Taxonomy" id="13818"/>
    <lineage>
        <taxon>Eukaryota</taxon>
        <taxon>Viridiplantae</taxon>
        <taxon>Streptophyta</taxon>
        <taxon>Embryophyta</taxon>
        <taxon>Tracheophyta</taxon>
        <taxon>Polypodiopsida</taxon>
        <taxon>Polypodiidae</taxon>
        <taxon>Polypodiales</taxon>
        <taxon>Pteridineae</taxon>
        <taxon>Pteridaceae</taxon>
        <taxon>Vittarioideae</taxon>
        <taxon>Adiantum</taxon>
    </lineage>
</organism>
<dbReference type="SMART" id="SM00913">
    <property type="entry name" value="IBN_N"/>
    <property type="match status" value="1"/>
</dbReference>
<dbReference type="GO" id="GO:0006886">
    <property type="term" value="P:intracellular protein transport"/>
    <property type="evidence" value="ECO:0007669"/>
    <property type="project" value="InterPro"/>
</dbReference>
<dbReference type="PROSITE" id="PS50166">
    <property type="entry name" value="IMPORTIN_B_NT"/>
    <property type="match status" value="1"/>
</dbReference>
<sequence>MEQLELLLLQFLRPDNEARKQAEEQIKRLAKDPMIVSALLHHMRVAPAGNVRQLAAVLLRKKIVGHWMKLTPQVRQSVKSTLLESITVEHRCLPFLHVVY</sequence>
<gene>
    <name evidence="2" type="ORF">GOP47_0013904</name>
</gene>
<dbReference type="SUPFAM" id="SSF48371">
    <property type="entry name" value="ARM repeat"/>
    <property type="match status" value="1"/>
</dbReference>
<dbReference type="InterPro" id="IPR016024">
    <property type="entry name" value="ARM-type_fold"/>
</dbReference>
<protein>
    <recommendedName>
        <fullName evidence="1">Importin N-terminal domain-containing protein</fullName>
    </recommendedName>
</protein>
<evidence type="ECO:0000313" key="2">
    <source>
        <dbReference type="EMBL" id="KAI5071653.1"/>
    </source>
</evidence>
<dbReference type="AlphaFoldDB" id="A0A9D4UPE6"/>
<dbReference type="Pfam" id="PF03810">
    <property type="entry name" value="IBN_N"/>
    <property type="match status" value="1"/>
</dbReference>
<dbReference type="Gene3D" id="1.25.10.10">
    <property type="entry name" value="Leucine-rich Repeat Variant"/>
    <property type="match status" value="1"/>
</dbReference>
<feature type="domain" description="Importin N-terminal" evidence="1">
    <location>
        <begin position="22"/>
        <end position="88"/>
    </location>
</feature>